<keyword evidence="3" id="KW-1185">Reference proteome</keyword>
<dbReference type="OrthoDB" id="851864at2"/>
<reference evidence="2 3" key="1">
    <citation type="submission" date="2019-06" db="EMBL/GenBank/DDBJ databases">
        <title>A novel bacterium of genus Pontibacter, isolated from marine sediment.</title>
        <authorList>
            <person name="Huang H."/>
            <person name="Mo K."/>
            <person name="Hu Y."/>
        </authorList>
    </citation>
    <scope>NUCLEOTIDE SEQUENCE [LARGE SCALE GENOMIC DNA]</scope>
    <source>
        <strain evidence="2 3">HB172049</strain>
    </source>
</reference>
<dbReference type="Proteomes" id="UP000316727">
    <property type="component" value="Unassembled WGS sequence"/>
</dbReference>
<name>A0A501W6N5_9BACT</name>
<evidence type="ECO:0000256" key="1">
    <source>
        <dbReference type="SAM" id="Phobius"/>
    </source>
</evidence>
<dbReference type="EMBL" id="VFRQ01000002">
    <property type="protein sequence ID" value="TPE45563.1"/>
    <property type="molecule type" value="Genomic_DNA"/>
</dbReference>
<keyword evidence="1" id="KW-0812">Transmembrane</keyword>
<dbReference type="RefSeq" id="WP_140620413.1">
    <property type="nucleotide sequence ID" value="NZ_VFRQ01000002.1"/>
</dbReference>
<feature type="transmembrane region" description="Helical" evidence="1">
    <location>
        <begin position="45"/>
        <end position="68"/>
    </location>
</feature>
<protein>
    <submittedName>
        <fullName evidence="2">Uncharacterized protein</fullName>
    </submittedName>
</protein>
<evidence type="ECO:0000313" key="2">
    <source>
        <dbReference type="EMBL" id="TPE45563.1"/>
    </source>
</evidence>
<feature type="transmembrane region" description="Helical" evidence="1">
    <location>
        <begin position="131"/>
        <end position="150"/>
    </location>
</feature>
<keyword evidence="1" id="KW-1133">Transmembrane helix</keyword>
<sequence length="153" mass="18028">MQKAAPGGAAFLFCLALVIFSRMIKDLNKLDLMIAALYLYYRRRYDHWFSAFQTKNFFGLLGLFWLWLKFEWASFILGVPVPNIDDPMYFLGIFAIAWALSGFIIHKFTLSFQELSTIDLYPEEYTRGYKLSFYFMILTLVVFCASLMWLDKQ</sequence>
<feature type="transmembrane region" description="Helical" evidence="1">
    <location>
        <begin position="88"/>
        <end position="110"/>
    </location>
</feature>
<dbReference type="AlphaFoldDB" id="A0A501W6N5"/>
<comment type="caution">
    <text evidence="2">The sequence shown here is derived from an EMBL/GenBank/DDBJ whole genome shotgun (WGS) entry which is preliminary data.</text>
</comment>
<organism evidence="2 3">
    <name type="scientific">Pontibacter mangrovi</name>
    <dbReference type="NCBI Taxonomy" id="2589816"/>
    <lineage>
        <taxon>Bacteria</taxon>
        <taxon>Pseudomonadati</taxon>
        <taxon>Bacteroidota</taxon>
        <taxon>Cytophagia</taxon>
        <taxon>Cytophagales</taxon>
        <taxon>Hymenobacteraceae</taxon>
        <taxon>Pontibacter</taxon>
    </lineage>
</organism>
<evidence type="ECO:0000313" key="3">
    <source>
        <dbReference type="Proteomes" id="UP000316727"/>
    </source>
</evidence>
<feature type="transmembrane region" description="Helical" evidence="1">
    <location>
        <begin position="6"/>
        <end position="24"/>
    </location>
</feature>
<accession>A0A501W6N5</accession>
<gene>
    <name evidence="2" type="ORF">FJM65_05945</name>
</gene>
<proteinExistence type="predicted"/>
<keyword evidence="1" id="KW-0472">Membrane</keyword>